<dbReference type="GO" id="GO:0016491">
    <property type="term" value="F:oxidoreductase activity"/>
    <property type="evidence" value="ECO:0007669"/>
    <property type="project" value="UniProtKB-KW"/>
</dbReference>
<comment type="cofactor">
    <cofactor evidence="1">
        <name>FAD</name>
        <dbReference type="ChEBI" id="CHEBI:57692"/>
    </cofactor>
</comment>
<evidence type="ECO:0000259" key="6">
    <source>
        <dbReference type="PROSITE" id="PS51387"/>
    </source>
</evidence>
<dbReference type="InterPro" id="IPR050416">
    <property type="entry name" value="FAD-linked_Oxidoreductase"/>
</dbReference>
<evidence type="ECO:0000256" key="2">
    <source>
        <dbReference type="ARBA" id="ARBA00005466"/>
    </source>
</evidence>
<dbReference type="PROSITE" id="PS00862">
    <property type="entry name" value="OX2_COVAL_FAD"/>
    <property type="match status" value="1"/>
</dbReference>
<dbReference type="Pfam" id="PF01565">
    <property type="entry name" value="FAD_binding_4"/>
    <property type="match status" value="1"/>
</dbReference>
<dbReference type="EMBL" id="CP012150">
    <property type="protein sequence ID" value="AKS35487.1"/>
    <property type="molecule type" value="Genomic_DNA"/>
</dbReference>
<accession>A0A0K0XDQ4</accession>
<dbReference type="InterPro" id="IPR036318">
    <property type="entry name" value="FAD-bd_PCMH-like_sf"/>
</dbReference>
<sequence length="455" mass="48221">MLEVHPTVFDELATSIPGRVHRPGSSEYRDGVTLWNGAVTARPAAVVRPRSSDDVRTAVRFAHDRQIPLTVRGGGHDYAGRALNDGGLVVDLAGMRQVRVDPAAREAVVEGGATADDVVRAAERHGLTAAAGNIGDVGFVGFTLAGGYGPLNGIAGLGVDNLLEAQVVLADGRSVTASATSEPELFWALRGGGGNFGVVTRLRVRLHPVATLTTGVLMFPWEQAPDVFHRYDALLPSLPDALNLQCGVIPGADGAPVVFVAPVWAGDPDEAERWVKEVRRLGNPVFERIDPMPPSAQLHLLDDLVPQGRHYALRTVNVDTLSPGVIDALVAAGSARTSPVSALSTHHFHGASTRVGAADTAFGLRTPHLVVEIIAAWEPSHGDPARHRHWAQSLFDELGVHALAGGYPNLIGPDQQNQADAAYGPNAQRLLAVKDRWDPANVFAATLLPSRSRTC</sequence>
<dbReference type="Proteomes" id="UP000062255">
    <property type="component" value="Chromosome"/>
</dbReference>
<reference evidence="7 8" key="1">
    <citation type="submission" date="2015-07" db="EMBL/GenBank/DDBJ databases">
        <title>Complete genome sequence of Mycobacterium goodii X7B, a facultative thermophilic biodesulfurizing bacterium.</title>
        <authorList>
            <person name="Yu B."/>
            <person name="Li F."/>
            <person name="Xu P."/>
        </authorList>
    </citation>
    <scope>NUCLEOTIDE SEQUENCE [LARGE SCALE GENOMIC DNA]</scope>
    <source>
        <strain evidence="7 8">X7B</strain>
    </source>
</reference>
<dbReference type="InterPro" id="IPR006093">
    <property type="entry name" value="Oxy_OxRdtase_FAD_BS"/>
</dbReference>
<dbReference type="GO" id="GO:0071949">
    <property type="term" value="F:FAD binding"/>
    <property type="evidence" value="ECO:0007669"/>
    <property type="project" value="InterPro"/>
</dbReference>
<gene>
    <name evidence="7" type="ORF">AFA91_30275</name>
</gene>
<dbReference type="InterPro" id="IPR016169">
    <property type="entry name" value="FAD-bd_PCMH_sub2"/>
</dbReference>
<dbReference type="PATRIC" id="fig|134601.6.peg.6260"/>
<evidence type="ECO:0000313" key="7">
    <source>
        <dbReference type="EMBL" id="AKS35487.1"/>
    </source>
</evidence>
<protein>
    <submittedName>
        <fullName evidence="7">FAD-linked oxidase</fullName>
    </submittedName>
</protein>
<dbReference type="PANTHER" id="PTHR42973">
    <property type="entry name" value="BINDING OXIDOREDUCTASE, PUTATIVE (AFU_ORTHOLOGUE AFUA_1G17690)-RELATED"/>
    <property type="match status" value="1"/>
</dbReference>
<dbReference type="InterPro" id="IPR016167">
    <property type="entry name" value="FAD-bd_PCMH_sub1"/>
</dbReference>
<evidence type="ECO:0000256" key="4">
    <source>
        <dbReference type="ARBA" id="ARBA00022827"/>
    </source>
</evidence>
<dbReference type="InterPro" id="IPR012951">
    <property type="entry name" value="BBE"/>
</dbReference>
<evidence type="ECO:0000256" key="5">
    <source>
        <dbReference type="ARBA" id="ARBA00023002"/>
    </source>
</evidence>
<dbReference type="Gene3D" id="3.30.465.10">
    <property type="match status" value="1"/>
</dbReference>
<keyword evidence="4" id="KW-0274">FAD</keyword>
<dbReference type="Gene3D" id="3.30.43.10">
    <property type="entry name" value="Uridine Diphospho-n-acetylenolpyruvylglucosamine Reductase, domain 2"/>
    <property type="match status" value="1"/>
</dbReference>
<comment type="similarity">
    <text evidence="2">Belongs to the oxygen-dependent FAD-linked oxidoreductase family.</text>
</comment>
<dbReference type="RefSeq" id="WP_049747944.1">
    <property type="nucleotide sequence ID" value="NZ_CP012150.1"/>
</dbReference>
<dbReference type="AlphaFoldDB" id="A0A0K0XDQ4"/>
<dbReference type="KEGG" id="mgo:AFA91_30275"/>
<evidence type="ECO:0000256" key="1">
    <source>
        <dbReference type="ARBA" id="ARBA00001974"/>
    </source>
</evidence>
<dbReference type="PANTHER" id="PTHR42973:SF39">
    <property type="entry name" value="FAD-BINDING PCMH-TYPE DOMAIN-CONTAINING PROTEIN"/>
    <property type="match status" value="1"/>
</dbReference>
<keyword evidence="3" id="KW-0285">Flavoprotein</keyword>
<feature type="domain" description="FAD-binding PCMH-type" evidence="6">
    <location>
        <begin position="39"/>
        <end position="209"/>
    </location>
</feature>
<dbReference type="Gene3D" id="3.40.462.20">
    <property type="match status" value="1"/>
</dbReference>
<keyword evidence="5" id="KW-0560">Oxidoreductase</keyword>
<dbReference type="SUPFAM" id="SSF56176">
    <property type="entry name" value="FAD-binding/transporter-associated domain-like"/>
    <property type="match status" value="1"/>
</dbReference>
<dbReference type="PROSITE" id="PS51387">
    <property type="entry name" value="FAD_PCMH"/>
    <property type="match status" value="1"/>
</dbReference>
<evidence type="ECO:0000256" key="3">
    <source>
        <dbReference type="ARBA" id="ARBA00022630"/>
    </source>
</evidence>
<dbReference type="InterPro" id="IPR016166">
    <property type="entry name" value="FAD-bd_PCMH"/>
</dbReference>
<name>A0A0K0XDQ4_MYCGD</name>
<dbReference type="STRING" id="134601.AFA91_30275"/>
<evidence type="ECO:0000313" key="8">
    <source>
        <dbReference type="Proteomes" id="UP000062255"/>
    </source>
</evidence>
<dbReference type="OrthoDB" id="545125at2"/>
<dbReference type="Pfam" id="PF08031">
    <property type="entry name" value="BBE"/>
    <property type="match status" value="1"/>
</dbReference>
<proteinExistence type="inferred from homology"/>
<organism evidence="7 8">
    <name type="scientific">Mycolicibacterium goodii</name>
    <name type="common">Mycobacterium goodii</name>
    <dbReference type="NCBI Taxonomy" id="134601"/>
    <lineage>
        <taxon>Bacteria</taxon>
        <taxon>Bacillati</taxon>
        <taxon>Actinomycetota</taxon>
        <taxon>Actinomycetes</taxon>
        <taxon>Mycobacteriales</taxon>
        <taxon>Mycobacteriaceae</taxon>
        <taxon>Mycolicibacterium</taxon>
    </lineage>
</organism>
<dbReference type="InterPro" id="IPR006094">
    <property type="entry name" value="Oxid_FAD_bind_N"/>
</dbReference>